<evidence type="ECO:0000313" key="4">
    <source>
        <dbReference type="Proteomes" id="UP000501058"/>
    </source>
</evidence>
<dbReference type="AlphaFoldDB" id="A0A6G7Y4V3"/>
<reference evidence="3 4" key="1">
    <citation type="submission" date="2020-03" db="EMBL/GenBank/DDBJ databases">
        <title>Propioniciclava sp. nov., isolated from Hydrophilus acuminatus.</title>
        <authorList>
            <person name="Hyun D.-W."/>
            <person name="Bae J.-W."/>
        </authorList>
    </citation>
    <scope>NUCLEOTIDE SEQUENCE [LARGE SCALE GENOMIC DNA]</scope>
    <source>
        <strain evidence="3 4">HDW11</strain>
    </source>
</reference>
<organism evidence="3 4">
    <name type="scientific">Propioniciclava coleopterorum</name>
    <dbReference type="NCBI Taxonomy" id="2714937"/>
    <lineage>
        <taxon>Bacteria</taxon>
        <taxon>Bacillati</taxon>
        <taxon>Actinomycetota</taxon>
        <taxon>Actinomycetes</taxon>
        <taxon>Propionibacteriales</taxon>
        <taxon>Propionibacteriaceae</taxon>
        <taxon>Propioniciclava</taxon>
    </lineage>
</organism>
<keyword evidence="2" id="KW-0472">Membrane</keyword>
<keyword evidence="4" id="KW-1185">Reference proteome</keyword>
<accession>A0A6G7Y4V3</accession>
<sequence>MSAATLVPADSAAPGPIPAPVRPGAHPALRERGMATIEYAMGVVVVLVIIGVVIAAIQTGTFQQLIEQLLGAIMGWVEQAFKIPLPFPKP</sequence>
<keyword evidence="2" id="KW-1133">Transmembrane helix</keyword>
<dbReference type="KEGG" id="prv:G7070_05390"/>
<feature type="region of interest" description="Disordered" evidence="1">
    <location>
        <begin position="1"/>
        <end position="24"/>
    </location>
</feature>
<evidence type="ECO:0000256" key="1">
    <source>
        <dbReference type="SAM" id="MobiDB-lite"/>
    </source>
</evidence>
<dbReference type="RefSeq" id="WP_166232575.1">
    <property type="nucleotide sequence ID" value="NZ_CP049865.1"/>
</dbReference>
<protein>
    <recommendedName>
        <fullName evidence="5">DUF4244 domain-containing protein</fullName>
    </recommendedName>
</protein>
<gene>
    <name evidence="3" type="ORF">G7070_05390</name>
</gene>
<keyword evidence="2" id="KW-0812">Transmembrane</keyword>
<evidence type="ECO:0000256" key="2">
    <source>
        <dbReference type="SAM" id="Phobius"/>
    </source>
</evidence>
<feature type="transmembrane region" description="Helical" evidence="2">
    <location>
        <begin position="39"/>
        <end position="57"/>
    </location>
</feature>
<name>A0A6G7Y4V3_9ACTN</name>
<dbReference type="EMBL" id="CP049865">
    <property type="protein sequence ID" value="QIK71813.1"/>
    <property type="molecule type" value="Genomic_DNA"/>
</dbReference>
<dbReference type="Proteomes" id="UP000501058">
    <property type="component" value="Chromosome"/>
</dbReference>
<evidence type="ECO:0000313" key="3">
    <source>
        <dbReference type="EMBL" id="QIK71813.1"/>
    </source>
</evidence>
<evidence type="ECO:0008006" key="5">
    <source>
        <dbReference type="Google" id="ProtNLM"/>
    </source>
</evidence>
<proteinExistence type="predicted"/>